<proteinExistence type="predicted"/>
<organism evidence="1 2">
    <name type="scientific">Pseudomonas syringae pv. japonica str. M301072</name>
    <dbReference type="NCBI Taxonomy" id="629262"/>
    <lineage>
        <taxon>Bacteria</taxon>
        <taxon>Pseudomonadati</taxon>
        <taxon>Pseudomonadota</taxon>
        <taxon>Gammaproteobacteria</taxon>
        <taxon>Pseudomonadales</taxon>
        <taxon>Pseudomonadaceae</taxon>
        <taxon>Pseudomonas</taxon>
        <taxon>Pseudomonas syringae</taxon>
    </lineage>
</organism>
<comment type="caution">
    <text evidence="1">The sequence shown here is derived from an EMBL/GenBank/DDBJ whole genome shotgun (WGS) entry which is preliminary data.</text>
</comment>
<evidence type="ECO:0008006" key="3">
    <source>
        <dbReference type="Google" id="ProtNLM"/>
    </source>
</evidence>
<dbReference type="AlphaFoldDB" id="F3FZI3"/>
<feature type="non-terminal residue" evidence="1">
    <location>
        <position position="1"/>
    </location>
</feature>
<dbReference type="HOGENOM" id="CLU_3262605_0_0_6"/>
<gene>
    <name evidence="1" type="ORF">PSYJA_44011</name>
</gene>
<accession>F3FZI3</accession>
<feature type="non-terminal residue" evidence="1">
    <location>
        <position position="42"/>
    </location>
</feature>
<evidence type="ECO:0000313" key="2">
    <source>
        <dbReference type="Proteomes" id="UP000004471"/>
    </source>
</evidence>
<dbReference type="Proteomes" id="UP000004471">
    <property type="component" value="Unassembled WGS sequence"/>
</dbReference>
<protein>
    <recommendedName>
        <fullName evidence="3">Secretion protein HlyD</fullName>
    </recommendedName>
</protein>
<dbReference type="Gene3D" id="1.10.287.470">
    <property type="entry name" value="Helix hairpin bin"/>
    <property type="match status" value="1"/>
</dbReference>
<name>F3FZI3_PSESX</name>
<dbReference type="EMBL" id="AEAH01003841">
    <property type="protein sequence ID" value="EGH35625.1"/>
    <property type="molecule type" value="Genomic_DNA"/>
</dbReference>
<sequence>KSAADLRRNQALVTDGSVSKSELDVTRAADAQANAAVAEVRT</sequence>
<reference evidence="1 2" key="1">
    <citation type="journal article" date="2011" name="PLoS Pathog.">
        <title>Dynamic evolution of pathogenicity revealed by sequencing and comparative genomics of 19 Pseudomonas syringae isolates.</title>
        <authorList>
            <person name="Baltrus D.A."/>
            <person name="Nishimura M.T."/>
            <person name="Romanchuk A."/>
            <person name="Chang J.H."/>
            <person name="Mukhtar M.S."/>
            <person name="Cherkis K."/>
            <person name="Roach J."/>
            <person name="Grant S.R."/>
            <person name="Jones C.D."/>
            <person name="Dangl J.L."/>
        </authorList>
    </citation>
    <scope>NUCLEOTIDE SEQUENCE [LARGE SCALE GENOMIC DNA]</scope>
    <source>
        <strain evidence="2">M301072PT</strain>
    </source>
</reference>
<evidence type="ECO:0000313" key="1">
    <source>
        <dbReference type="EMBL" id="EGH35625.1"/>
    </source>
</evidence>